<name>A0A1G2L853_9BACT</name>
<dbReference type="Proteomes" id="UP000176510">
    <property type="component" value="Unassembled WGS sequence"/>
</dbReference>
<keyword evidence="2" id="KW-1003">Cell membrane</keyword>
<keyword evidence="3" id="KW-0328">Glycosyltransferase</keyword>
<dbReference type="GO" id="GO:0005886">
    <property type="term" value="C:plasma membrane"/>
    <property type="evidence" value="ECO:0007669"/>
    <property type="project" value="UniProtKB-SubCell"/>
</dbReference>
<protein>
    <recommendedName>
        <fullName evidence="9">Glycosyltransferase RgtA/B/C/D-like domain-containing protein</fullName>
    </recommendedName>
</protein>
<feature type="transmembrane region" description="Helical" evidence="8">
    <location>
        <begin position="325"/>
        <end position="343"/>
    </location>
</feature>
<feature type="transmembrane region" description="Helical" evidence="8">
    <location>
        <begin position="355"/>
        <end position="374"/>
    </location>
</feature>
<organism evidence="10 11">
    <name type="scientific">Candidatus Sungbacteria bacterium RIFCSPLOWO2_01_FULL_54_21</name>
    <dbReference type="NCBI Taxonomy" id="1802279"/>
    <lineage>
        <taxon>Bacteria</taxon>
        <taxon>Candidatus Sungiibacteriota</taxon>
    </lineage>
</organism>
<dbReference type="STRING" id="1802279.A3B34_02175"/>
<proteinExistence type="predicted"/>
<evidence type="ECO:0000256" key="7">
    <source>
        <dbReference type="ARBA" id="ARBA00023136"/>
    </source>
</evidence>
<feature type="transmembrane region" description="Helical" evidence="8">
    <location>
        <begin position="118"/>
        <end position="138"/>
    </location>
</feature>
<dbReference type="InterPro" id="IPR050297">
    <property type="entry name" value="LipidA_mod_glycosyltrf_83"/>
</dbReference>
<dbReference type="PANTHER" id="PTHR33908:SF11">
    <property type="entry name" value="MEMBRANE PROTEIN"/>
    <property type="match status" value="1"/>
</dbReference>
<feature type="transmembrane region" description="Helical" evidence="8">
    <location>
        <begin position="214"/>
        <end position="233"/>
    </location>
</feature>
<evidence type="ECO:0000256" key="8">
    <source>
        <dbReference type="SAM" id="Phobius"/>
    </source>
</evidence>
<feature type="transmembrane region" description="Helical" evidence="8">
    <location>
        <begin position="145"/>
        <end position="163"/>
    </location>
</feature>
<feature type="transmembrane region" description="Helical" evidence="8">
    <location>
        <begin position="301"/>
        <end position="319"/>
    </location>
</feature>
<gene>
    <name evidence="10" type="ORF">A3B34_02175</name>
</gene>
<keyword evidence="7 8" id="KW-0472">Membrane</keyword>
<dbReference type="Pfam" id="PF13231">
    <property type="entry name" value="PMT_2"/>
    <property type="match status" value="1"/>
</dbReference>
<comment type="caution">
    <text evidence="10">The sequence shown here is derived from an EMBL/GenBank/DDBJ whole genome shotgun (WGS) entry which is preliminary data.</text>
</comment>
<comment type="subcellular location">
    <subcellularLocation>
        <location evidence="1">Cell membrane</location>
        <topology evidence="1">Multi-pass membrane protein</topology>
    </subcellularLocation>
</comment>
<feature type="domain" description="Glycosyltransferase RgtA/B/C/D-like" evidence="9">
    <location>
        <begin position="77"/>
        <end position="228"/>
    </location>
</feature>
<sequence length="484" mass="53701">MASLSSAEKAFAALILFIIVFFSLFRSTESPPLDFDEGWAIQVAANLSERGVDGLQFSPGTLEHVSVLTSIGYPLVYVQAFWFELFGAGVLEARVMMAVYMLGFAAVGFFLLRRLYGATVALSALAILAAFPPFYSFGKSVIGEVPLLFFLTLFLLCFNLATNDPPRKRLWFILTGVSAGLCVVTKTMALALAPVLLFAAFLALRRGVASWKDVGIVAISASIPFAVWLVVHFEPGDSFASVLNYYTNPSALADKTATFSLNLGKLFTNIGPLFMWGAMSVWVSGVIFRMKTRAKVPIEEWVALLFSIVLIFSLLFRYFDARYIFPVQALAILFFPYSLYSLLRALPVKIDVARITRIFLAGVALMSLLGLYQVSFRSHVADSYTSHFIGDMTAYFSSVPDSTSIFFYNAPQAVPLFHGRNYYQRFVIFESWILGSEFAPIVEDGLVDMLVLGPVSKEDKKVSLDGYEKVAEFNKISVYERKTP</sequence>
<evidence type="ECO:0000256" key="5">
    <source>
        <dbReference type="ARBA" id="ARBA00022692"/>
    </source>
</evidence>
<reference evidence="10 11" key="1">
    <citation type="journal article" date="2016" name="Nat. Commun.">
        <title>Thousands of microbial genomes shed light on interconnected biogeochemical processes in an aquifer system.</title>
        <authorList>
            <person name="Anantharaman K."/>
            <person name="Brown C.T."/>
            <person name="Hug L.A."/>
            <person name="Sharon I."/>
            <person name="Castelle C.J."/>
            <person name="Probst A.J."/>
            <person name="Thomas B.C."/>
            <person name="Singh A."/>
            <person name="Wilkins M.J."/>
            <person name="Karaoz U."/>
            <person name="Brodie E.L."/>
            <person name="Williams K.H."/>
            <person name="Hubbard S.S."/>
            <person name="Banfield J.F."/>
        </authorList>
    </citation>
    <scope>NUCLEOTIDE SEQUENCE [LARGE SCALE GENOMIC DNA]</scope>
</reference>
<feature type="transmembrane region" description="Helical" evidence="8">
    <location>
        <begin position="169"/>
        <end position="202"/>
    </location>
</feature>
<evidence type="ECO:0000256" key="4">
    <source>
        <dbReference type="ARBA" id="ARBA00022679"/>
    </source>
</evidence>
<evidence type="ECO:0000256" key="1">
    <source>
        <dbReference type="ARBA" id="ARBA00004651"/>
    </source>
</evidence>
<dbReference type="PANTHER" id="PTHR33908">
    <property type="entry name" value="MANNOSYLTRANSFERASE YKCB-RELATED"/>
    <property type="match status" value="1"/>
</dbReference>
<dbReference type="AlphaFoldDB" id="A0A1G2L853"/>
<dbReference type="InterPro" id="IPR038731">
    <property type="entry name" value="RgtA/B/C-like"/>
</dbReference>
<evidence type="ECO:0000313" key="10">
    <source>
        <dbReference type="EMBL" id="OHA07823.1"/>
    </source>
</evidence>
<dbReference type="GO" id="GO:0016763">
    <property type="term" value="F:pentosyltransferase activity"/>
    <property type="evidence" value="ECO:0007669"/>
    <property type="project" value="TreeGrafter"/>
</dbReference>
<accession>A0A1G2L853</accession>
<dbReference type="EMBL" id="MHQR01000012">
    <property type="protein sequence ID" value="OHA07823.1"/>
    <property type="molecule type" value="Genomic_DNA"/>
</dbReference>
<evidence type="ECO:0000259" key="9">
    <source>
        <dbReference type="Pfam" id="PF13231"/>
    </source>
</evidence>
<keyword evidence="6 8" id="KW-1133">Transmembrane helix</keyword>
<keyword evidence="5 8" id="KW-0812">Transmembrane</keyword>
<feature type="transmembrane region" description="Helical" evidence="8">
    <location>
        <begin position="95"/>
        <end position="112"/>
    </location>
</feature>
<keyword evidence="4" id="KW-0808">Transferase</keyword>
<evidence type="ECO:0000256" key="2">
    <source>
        <dbReference type="ARBA" id="ARBA00022475"/>
    </source>
</evidence>
<evidence type="ECO:0000313" key="11">
    <source>
        <dbReference type="Proteomes" id="UP000176510"/>
    </source>
</evidence>
<dbReference type="GO" id="GO:0009103">
    <property type="term" value="P:lipopolysaccharide biosynthetic process"/>
    <property type="evidence" value="ECO:0007669"/>
    <property type="project" value="UniProtKB-ARBA"/>
</dbReference>
<feature type="transmembrane region" description="Helical" evidence="8">
    <location>
        <begin position="65"/>
        <end position="83"/>
    </location>
</feature>
<feature type="transmembrane region" description="Helical" evidence="8">
    <location>
        <begin position="270"/>
        <end position="289"/>
    </location>
</feature>
<evidence type="ECO:0000256" key="3">
    <source>
        <dbReference type="ARBA" id="ARBA00022676"/>
    </source>
</evidence>
<evidence type="ECO:0000256" key="6">
    <source>
        <dbReference type="ARBA" id="ARBA00022989"/>
    </source>
</evidence>